<dbReference type="Proteomes" id="UP001159641">
    <property type="component" value="Unassembled WGS sequence"/>
</dbReference>
<feature type="compositionally biased region" description="Polar residues" evidence="8">
    <location>
        <begin position="1348"/>
        <end position="1393"/>
    </location>
</feature>
<feature type="compositionally biased region" description="Polar residues" evidence="8">
    <location>
        <begin position="529"/>
        <end position="539"/>
    </location>
</feature>
<reference evidence="10 11" key="1">
    <citation type="submission" date="2022-11" db="EMBL/GenBank/DDBJ databases">
        <title>Whole genome sequence of Eschrichtius robustus ER-17-0199.</title>
        <authorList>
            <person name="Bruniche-Olsen A."/>
            <person name="Black A.N."/>
            <person name="Fields C.J."/>
            <person name="Walden K."/>
            <person name="Dewoody J.A."/>
        </authorList>
    </citation>
    <scope>NUCLEOTIDE SEQUENCE [LARGE SCALE GENOMIC DNA]</scope>
    <source>
        <strain evidence="10">ER-17-0199</strain>
        <tissue evidence="10">Blubber</tissue>
    </source>
</reference>
<feature type="compositionally biased region" description="Low complexity" evidence="8">
    <location>
        <begin position="1418"/>
        <end position="1429"/>
    </location>
</feature>
<feature type="compositionally biased region" description="Acidic residues" evidence="8">
    <location>
        <begin position="1164"/>
        <end position="1175"/>
    </location>
</feature>
<feature type="region of interest" description="Disordered" evidence="8">
    <location>
        <begin position="1"/>
        <end position="165"/>
    </location>
</feature>
<feature type="compositionally biased region" description="Polar residues" evidence="8">
    <location>
        <begin position="810"/>
        <end position="820"/>
    </location>
</feature>
<feature type="region of interest" description="Disordered" evidence="8">
    <location>
        <begin position="677"/>
        <end position="711"/>
    </location>
</feature>
<accession>A0AB34GIR0</accession>
<sequence>MAEEEKPATLPGKECEAAKASDQPKGLSEVQVESSAEAQIAPEESAPAGTPQEKSIKEVAEVSPEVKTPSSAGEGLLTASKMEFHDQQELTPSPAEPLDKKEKESEKESKPGEDLQHAALVSQPETTKTSPDKKDMQDTEEEKVPPTLFGHTLGASLEDTKQKTEPSLVVPDIGLPAEPSAAKEQKDWFIQMPMEAKKDEWGLVAPVSPGPLTPMKEKDVLEDIPKWEGKQFDSPMPSPFQGGSFTLPLDVTKNDIVAATSPFAPALLQPDDKKSLEETGSPATAKDSSKVEEPHKDQPDKMAEAPASEAVTSPKDAHISIVEDYGLEKGLGEEKGAIKQESVRIKETPTFSEQESVLTEKEPHLKLEEQTTISDEEAVSKESEAPKLTDEETGVIQPSTEHTYSKEEPKGQELPTDILKQDSFPVSLEQAVTDSAVTSKTPEKVMTEPAALSEKSATQELFEEKVADKDNKVEGVGAVTSAELDMPFYEDKSGMSKYFETSALKEEVTKSIQPGSDYYELSDTRESAQESFDTVSSMYKNGDKALPAEKDSQPSAPAQEAGYSTLTQSYPSDLPEEPSSPQERMFTIDPKVYGEKRDLHSKNKDDLTLSRSLGLGGRSAIEQRSMSINLPMSCLDSIALGFNFGRGHDLSPLASDILTNTSGSMDEGDDYLPATTPAADKAPCFPTESKEEKEQIKGEKATGEENTQVETSCESPFLAKDYYKNGTVMAPDLPEMLDLAGTRSRLASVSADAEVARRKSVPSETVVEESSTGFPPVTDENHVIVKTDSQLEDLGYCVFNKYTVPLPSPVQDSENLSGESGSFYEGTDDKARRDLVTDLSLIEVKLAAAGRVKDELSAEKEASPPISGDKSGLSREFDQEKKANDKLDTLLEKSEEHADSKEHAKETEEAGDKVETFGLGVTHEQASAKELTVSKDASPLMAEKAEKGLSSVPEVAEVEPSQKAEPELDFAAKKADQGQIDVKISDFGQMVSGLHIDAGKATELKHKATQDLAPSSTAPQEADAFIGVESGHVKEGTKVSETEVKEKVAKPDLVHQEAVDKEESYESSGEHESLTMESLKADEGKKEISPESSLIQDEIAIKLSVEIPCAPAVSEADLAADERADVQMEFIQLPKEENKETPDISITPSEVTEPLPEATGAEPAEAENEEEEIEAQGEYDKLLFRSDTLQITDLGVPGVREEFVETCPGEHKGVIESVVTIEDDFITVVQTTTDEGELGSHSVRFAALEQPEVERRPSPRTEEELDVEEAAEAQAEPKDGSPEAPASPEREEVGLSEYKTETYDDYKDETTIDDSIMDADSLWVDTQAAGAESAQAPSVFKQAKDKVSNSTLSKIPALQGSTKSPRCSSACPSTTKRATFSDSLFIQPTSAGSTDRLPYSESGNKDGVTKSPEKRSSLPRPSSILPPRRGVSGDRDENSFSLNSSISSSARRTTRSEPIRRAGKSGTSTPTTPGSTAITPGTPPSYSSRTPGTPGTPSYPRTPHTPGTPKSAILVPSEKKVAIIRTPPKSPATPKQLRLINQPLPDLKNVKSKIGSTDNIKYQPKGGQVRILNKKIDFSKVQSRCGSKDNIRHSAGGGNVQIVTKKIDLSHVTSKCGSLKNIRHRPGGGRVKIESVKLDFKEKAQAKVGSLDNAHHVPGGGNVKIDSQKLNFREHAKARVDHGAEIITQSPGRSSVASPRRLSNVSSSGSINLLESPQLATLAEDVTAALAKQGL</sequence>
<evidence type="ECO:0000256" key="7">
    <source>
        <dbReference type="RuleBase" id="RU000686"/>
    </source>
</evidence>
<evidence type="ECO:0000259" key="9">
    <source>
        <dbReference type="Pfam" id="PF08377"/>
    </source>
</evidence>
<feature type="compositionally biased region" description="Basic and acidic residues" evidence="8">
    <location>
        <begin position="541"/>
        <end position="552"/>
    </location>
</feature>
<evidence type="ECO:0000256" key="4">
    <source>
        <dbReference type="ARBA" id="ARBA00022701"/>
    </source>
</evidence>
<keyword evidence="3" id="KW-0597">Phosphoprotein</keyword>
<feature type="compositionally biased region" description="Basic and acidic residues" evidence="8">
    <location>
        <begin position="1403"/>
        <end position="1416"/>
    </location>
</feature>
<feature type="compositionally biased region" description="Basic and acidic residues" evidence="8">
    <location>
        <begin position="1"/>
        <end position="19"/>
    </location>
</feature>
<dbReference type="GO" id="GO:0031175">
    <property type="term" value="P:neuron projection development"/>
    <property type="evidence" value="ECO:0007669"/>
    <property type="project" value="TreeGrafter"/>
</dbReference>
<comment type="subcellular location">
    <subcellularLocation>
        <location evidence="1 7">Cytoplasm</location>
        <location evidence="1 7">Cytoskeleton</location>
    </subcellularLocation>
</comment>
<name>A0AB34GIR0_ESCRO</name>
<feature type="region of interest" description="Disordered" evidence="8">
    <location>
        <begin position="263"/>
        <end position="422"/>
    </location>
</feature>
<feature type="compositionally biased region" description="Basic and acidic residues" evidence="8">
    <location>
        <begin position="1252"/>
        <end position="1262"/>
    </location>
</feature>
<dbReference type="InterPro" id="IPR013588">
    <property type="entry name" value="MAP2_projctn"/>
</dbReference>
<keyword evidence="2 7" id="KW-0963">Cytoplasm</keyword>
<dbReference type="Pfam" id="PF00418">
    <property type="entry name" value="Tubulin-binding"/>
    <property type="match status" value="4"/>
</dbReference>
<feature type="compositionally biased region" description="Basic and acidic residues" evidence="8">
    <location>
        <begin position="688"/>
        <end position="703"/>
    </location>
</feature>
<proteinExistence type="predicted"/>
<feature type="compositionally biased region" description="Basic and acidic residues" evidence="8">
    <location>
        <begin position="97"/>
        <end position="116"/>
    </location>
</feature>
<feature type="compositionally biased region" description="Basic and acidic residues" evidence="8">
    <location>
        <begin position="326"/>
        <end position="347"/>
    </location>
</feature>
<comment type="caution">
    <text evidence="10">The sequence shown here is derived from an EMBL/GenBank/DDBJ whole genome shotgun (WGS) entry which is preliminary data.</text>
</comment>
<feature type="compositionally biased region" description="Basic and acidic residues" evidence="8">
    <location>
        <begin position="853"/>
        <end position="862"/>
    </location>
</feature>
<feature type="region of interest" description="Disordered" evidence="8">
    <location>
        <begin position="809"/>
        <end position="829"/>
    </location>
</feature>
<feature type="compositionally biased region" description="Polar residues" evidence="8">
    <location>
        <begin position="562"/>
        <end position="571"/>
    </location>
</feature>
<keyword evidence="11" id="KW-1185">Reference proteome</keyword>
<dbReference type="GO" id="GO:0000226">
    <property type="term" value="P:microtubule cytoskeleton organization"/>
    <property type="evidence" value="ECO:0007669"/>
    <property type="project" value="TreeGrafter"/>
</dbReference>
<dbReference type="PANTHER" id="PTHR11501">
    <property type="entry name" value="MICROTUBULE-ASSOCIATED PROTEIN"/>
    <property type="match status" value="1"/>
</dbReference>
<dbReference type="GO" id="GO:0008017">
    <property type="term" value="F:microtubule binding"/>
    <property type="evidence" value="ECO:0007669"/>
    <property type="project" value="InterPro"/>
</dbReference>
<feature type="compositionally biased region" description="Basic and acidic residues" evidence="8">
    <location>
        <begin position="378"/>
        <end position="390"/>
    </location>
</feature>
<dbReference type="InterPro" id="IPR001084">
    <property type="entry name" value="MAP_tubulin-bd_rpt"/>
</dbReference>
<feature type="compositionally biased region" description="Low complexity" evidence="8">
    <location>
        <begin position="762"/>
        <end position="772"/>
    </location>
</feature>
<evidence type="ECO:0000256" key="2">
    <source>
        <dbReference type="ARBA" id="ARBA00022490"/>
    </source>
</evidence>
<evidence type="ECO:0000256" key="3">
    <source>
        <dbReference type="ARBA" id="ARBA00022553"/>
    </source>
</evidence>
<feature type="compositionally biased region" description="Basic and acidic residues" evidence="8">
    <location>
        <begin position="287"/>
        <end position="303"/>
    </location>
</feature>
<dbReference type="GO" id="GO:0043005">
    <property type="term" value="C:neuron projection"/>
    <property type="evidence" value="ECO:0007669"/>
    <property type="project" value="TreeGrafter"/>
</dbReference>
<feature type="compositionally biased region" description="Basic and acidic residues" evidence="8">
    <location>
        <begin position="1288"/>
        <end position="1307"/>
    </location>
</feature>
<feature type="compositionally biased region" description="Low complexity" evidence="8">
    <location>
        <begin position="1153"/>
        <end position="1163"/>
    </location>
</feature>
<feature type="region of interest" description="Disordered" evidence="8">
    <location>
        <begin position="433"/>
        <end position="452"/>
    </location>
</feature>
<dbReference type="GO" id="GO:0005874">
    <property type="term" value="C:microtubule"/>
    <property type="evidence" value="ECO:0007669"/>
    <property type="project" value="UniProtKB-KW"/>
</dbReference>
<protein>
    <recommendedName>
        <fullName evidence="7">Microtubule-associated protein</fullName>
    </recommendedName>
</protein>
<evidence type="ECO:0000256" key="5">
    <source>
        <dbReference type="ARBA" id="ARBA00022737"/>
    </source>
</evidence>
<feature type="region of interest" description="Disordered" evidence="8">
    <location>
        <begin position="1033"/>
        <end position="1091"/>
    </location>
</feature>
<feature type="compositionally biased region" description="Low complexity" evidence="8">
    <location>
        <begin position="1439"/>
        <end position="1451"/>
    </location>
</feature>
<organism evidence="10 11">
    <name type="scientific">Eschrichtius robustus</name>
    <name type="common">California gray whale</name>
    <name type="synonym">Eschrichtius gibbosus</name>
    <dbReference type="NCBI Taxonomy" id="9764"/>
    <lineage>
        <taxon>Eukaryota</taxon>
        <taxon>Metazoa</taxon>
        <taxon>Chordata</taxon>
        <taxon>Craniata</taxon>
        <taxon>Vertebrata</taxon>
        <taxon>Euteleostomi</taxon>
        <taxon>Mammalia</taxon>
        <taxon>Eutheria</taxon>
        <taxon>Laurasiatheria</taxon>
        <taxon>Artiodactyla</taxon>
        <taxon>Whippomorpha</taxon>
        <taxon>Cetacea</taxon>
        <taxon>Mysticeti</taxon>
        <taxon>Eschrichtiidae</taxon>
        <taxon>Eschrichtius</taxon>
    </lineage>
</organism>
<feature type="region of interest" description="Disordered" evidence="8">
    <location>
        <begin position="853"/>
        <end position="966"/>
    </location>
</feature>
<feature type="compositionally biased region" description="Basic and acidic residues" evidence="8">
    <location>
        <begin position="1033"/>
        <end position="1089"/>
    </location>
</feature>
<feature type="compositionally biased region" description="Polar residues" evidence="8">
    <location>
        <begin position="1486"/>
        <end position="1496"/>
    </location>
</feature>
<feature type="region of interest" description="Disordered" evidence="8">
    <location>
        <begin position="1232"/>
        <end position="1307"/>
    </location>
</feature>
<dbReference type="Pfam" id="PF08377">
    <property type="entry name" value="MAP2_projctn"/>
    <property type="match status" value="1"/>
</dbReference>
<keyword evidence="6 7" id="KW-0206">Cytoskeleton</keyword>
<feature type="region of interest" description="Disordered" evidence="8">
    <location>
        <begin position="514"/>
        <end position="587"/>
    </location>
</feature>
<feature type="domain" description="MAP2/Tau projection" evidence="9">
    <location>
        <begin position="300"/>
        <end position="1328"/>
    </location>
</feature>
<dbReference type="PROSITE" id="PS51491">
    <property type="entry name" value="TAU_MAP_2"/>
    <property type="match status" value="4"/>
</dbReference>
<feature type="region of interest" description="Disordered" evidence="8">
    <location>
        <begin position="1328"/>
        <end position="1515"/>
    </location>
</feature>
<feature type="region of interest" description="Disordered" evidence="8">
    <location>
        <begin position="755"/>
        <end position="779"/>
    </location>
</feature>
<evidence type="ECO:0000313" key="10">
    <source>
        <dbReference type="EMBL" id="KAJ8778927.1"/>
    </source>
</evidence>
<feature type="compositionally biased region" description="Basic and acidic residues" evidence="8">
    <location>
        <begin position="358"/>
        <end position="369"/>
    </location>
</feature>
<feature type="region of interest" description="Disordered" evidence="8">
    <location>
        <begin position="1131"/>
        <end position="1175"/>
    </location>
</feature>
<keyword evidence="5" id="KW-0677">Repeat</keyword>
<evidence type="ECO:0000256" key="1">
    <source>
        <dbReference type="ARBA" id="ARBA00004245"/>
    </source>
</evidence>
<dbReference type="EMBL" id="JAIQCJ010002233">
    <property type="protein sequence ID" value="KAJ8778927.1"/>
    <property type="molecule type" value="Genomic_DNA"/>
</dbReference>
<dbReference type="PROSITE" id="PS00229">
    <property type="entry name" value="TAU_MAP_1"/>
    <property type="match status" value="2"/>
</dbReference>
<feature type="compositionally biased region" description="Low complexity" evidence="8">
    <location>
        <begin position="1464"/>
        <end position="1480"/>
    </location>
</feature>
<evidence type="ECO:0000256" key="8">
    <source>
        <dbReference type="SAM" id="MobiDB-lite"/>
    </source>
</evidence>
<evidence type="ECO:0000313" key="11">
    <source>
        <dbReference type="Proteomes" id="UP001159641"/>
    </source>
</evidence>
<dbReference type="PANTHER" id="PTHR11501:SF15">
    <property type="entry name" value="MICROTUBULE-ASSOCIATED PROTEIN 2"/>
    <property type="match status" value="1"/>
</dbReference>
<feature type="compositionally biased region" description="Basic and acidic residues" evidence="8">
    <location>
        <begin position="872"/>
        <end position="915"/>
    </location>
</feature>
<evidence type="ECO:0000256" key="6">
    <source>
        <dbReference type="ARBA" id="ARBA00023212"/>
    </source>
</evidence>
<gene>
    <name evidence="10" type="ORF">J1605_013161</name>
</gene>
<keyword evidence="4 7" id="KW-0493">Microtubule</keyword>
<dbReference type="InterPro" id="IPR027324">
    <property type="entry name" value="MAP2/MAP4/Tau"/>
</dbReference>